<proteinExistence type="predicted"/>
<protein>
    <recommendedName>
        <fullName evidence="2">EGF-like domain-containing protein</fullName>
    </recommendedName>
</protein>
<evidence type="ECO:0008006" key="2">
    <source>
        <dbReference type="Google" id="ProtNLM"/>
    </source>
</evidence>
<organism evidence="1">
    <name type="scientific">Arundo donax</name>
    <name type="common">Giant reed</name>
    <name type="synonym">Donax arundinaceus</name>
    <dbReference type="NCBI Taxonomy" id="35708"/>
    <lineage>
        <taxon>Eukaryota</taxon>
        <taxon>Viridiplantae</taxon>
        <taxon>Streptophyta</taxon>
        <taxon>Embryophyta</taxon>
        <taxon>Tracheophyta</taxon>
        <taxon>Spermatophyta</taxon>
        <taxon>Magnoliopsida</taxon>
        <taxon>Liliopsida</taxon>
        <taxon>Poales</taxon>
        <taxon>Poaceae</taxon>
        <taxon>PACMAD clade</taxon>
        <taxon>Arundinoideae</taxon>
        <taxon>Arundineae</taxon>
        <taxon>Arundo</taxon>
    </lineage>
</organism>
<dbReference type="Gene3D" id="2.10.25.10">
    <property type="entry name" value="Laminin"/>
    <property type="match status" value="1"/>
</dbReference>
<reference evidence="1" key="2">
    <citation type="journal article" date="2015" name="Data Brief">
        <title>Shoot transcriptome of the giant reed, Arundo donax.</title>
        <authorList>
            <person name="Barrero R.A."/>
            <person name="Guerrero F.D."/>
            <person name="Moolhuijzen P."/>
            <person name="Goolsby J.A."/>
            <person name="Tidwell J."/>
            <person name="Bellgard S.E."/>
            <person name="Bellgard M.I."/>
        </authorList>
    </citation>
    <scope>NUCLEOTIDE SEQUENCE</scope>
    <source>
        <tissue evidence="1">Shoot tissue taken approximately 20 cm above the soil surface</tissue>
    </source>
</reference>
<name>A0A0A9GXQ3_ARUDO</name>
<sequence>MESAAFNFSTTYLTSTVFYDTDDARTPVVMEWGITRSTCEAAKIDKTTPYACVSNNSDCVNSDAGYRCRCSDGYKGNPYIVNGCTGSSSSPLFSFNFSMHKS</sequence>
<dbReference type="EMBL" id="GBRH01172528">
    <property type="protein sequence ID" value="JAE25368.1"/>
    <property type="molecule type" value="Transcribed_RNA"/>
</dbReference>
<dbReference type="CDD" id="cd00053">
    <property type="entry name" value="EGF"/>
    <property type="match status" value="1"/>
</dbReference>
<dbReference type="AlphaFoldDB" id="A0A0A9GXQ3"/>
<evidence type="ECO:0000313" key="1">
    <source>
        <dbReference type="EMBL" id="JAE25368.1"/>
    </source>
</evidence>
<dbReference type="PANTHER" id="PTHR33491">
    <property type="entry name" value="OSJNBA0016N04.9 PROTEIN"/>
    <property type="match status" value="1"/>
</dbReference>
<reference evidence="1" key="1">
    <citation type="submission" date="2014-09" db="EMBL/GenBank/DDBJ databases">
        <authorList>
            <person name="Magalhaes I.L.F."/>
            <person name="Oliveira U."/>
            <person name="Santos F.R."/>
            <person name="Vidigal T.H.D.A."/>
            <person name="Brescovit A.D."/>
            <person name="Santos A.J."/>
        </authorList>
    </citation>
    <scope>NUCLEOTIDE SEQUENCE</scope>
    <source>
        <tissue evidence="1">Shoot tissue taken approximately 20 cm above the soil surface</tissue>
    </source>
</reference>
<accession>A0A0A9GXQ3</accession>